<dbReference type="InterPro" id="IPR051781">
    <property type="entry name" value="Metallo-dep_Hydrolase"/>
</dbReference>
<dbReference type="GO" id="GO:0016810">
    <property type="term" value="F:hydrolase activity, acting on carbon-nitrogen (but not peptide) bonds"/>
    <property type="evidence" value="ECO:0007669"/>
    <property type="project" value="InterPro"/>
</dbReference>
<dbReference type="AlphaFoldDB" id="A0A1I5Z9Y2"/>
<dbReference type="OrthoDB" id="783596at2"/>
<dbReference type="PANTHER" id="PTHR43135:SF3">
    <property type="entry name" value="ALPHA-D-RIBOSE 1-METHYLPHOSPHONATE 5-TRIPHOSPHATE DIPHOSPHATASE"/>
    <property type="match status" value="1"/>
</dbReference>
<name>A0A1I5Z9Y2_9BACT</name>
<proteinExistence type="predicted"/>
<dbReference type="STRING" id="1465490.SAMN05444277_11831"/>
<feature type="domain" description="Amidohydrolase-related" evidence="2">
    <location>
        <begin position="328"/>
        <end position="401"/>
    </location>
</feature>
<accession>A0A1I5Z9Y2</accession>
<evidence type="ECO:0000256" key="1">
    <source>
        <dbReference type="SAM" id="SignalP"/>
    </source>
</evidence>
<evidence type="ECO:0000259" key="2">
    <source>
        <dbReference type="Pfam" id="PF01979"/>
    </source>
</evidence>
<dbReference type="RefSeq" id="WP_090662939.1">
    <property type="nucleotide sequence ID" value="NZ_FOXQ01000018.1"/>
</dbReference>
<evidence type="ECO:0000313" key="4">
    <source>
        <dbReference type="Proteomes" id="UP000199031"/>
    </source>
</evidence>
<dbReference type="PANTHER" id="PTHR43135">
    <property type="entry name" value="ALPHA-D-RIBOSE 1-METHYLPHOSPHONATE 5-TRIPHOSPHATE DIPHOSPHATASE"/>
    <property type="match status" value="1"/>
</dbReference>
<dbReference type="InterPro" id="IPR032466">
    <property type="entry name" value="Metal_Hydrolase"/>
</dbReference>
<feature type="chain" id="PRO_5011595920" evidence="1">
    <location>
        <begin position="19"/>
        <end position="425"/>
    </location>
</feature>
<dbReference type="Gene3D" id="2.30.40.10">
    <property type="entry name" value="Urease, subunit C, domain 1"/>
    <property type="match status" value="1"/>
</dbReference>
<organism evidence="3 4">
    <name type="scientific">Parafilimonas terrae</name>
    <dbReference type="NCBI Taxonomy" id="1465490"/>
    <lineage>
        <taxon>Bacteria</taxon>
        <taxon>Pseudomonadati</taxon>
        <taxon>Bacteroidota</taxon>
        <taxon>Chitinophagia</taxon>
        <taxon>Chitinophagales</taxon>
        <taxon>Chitinophagaceae</taxon>
        <taxon>Parafilimonas</taxon>
    </lineage>
</organism>
<feature type="signal peptide" evidence="1">
    <location>
        <begin position="1"/>
        <end position="18"/>
    </location>
</feature>
<evidence type="ECO:0000313" key="3">
    <source>
        <dbReference type="EMBL" id="SFQ53306.1"/>
    </source>
</evidence>
<sequence length="425" mass="46553">MKNIFTILSLTIIIKVTAQSNVLPAPAQTQAIALMHATIHIGNGQVIEDGTIVFAKGKITGVGKSADVSDAKIIDCTGKQIYPGFILSDSQIGLNEIGAIRSEHDEYELGELNPGVHSLVAYNTDSKIINTVRSNGVLLANIVPDGGIISGTSSVMQLDGWNWEDAAYQKDNGIHFRMPSLMPGRRSADAADILKKAYDQIDEVRTFFREAKAYLAEPAHTVTNIKFEAVNGLFNKTQIFFVHCEMVNEMMIAIEFAKEFGFKTVIVGGTEANKITGYLKQNNIGVILNQMHTLPIMQDDDVDTYAKLPYQLQQAGVLYCINDFDEMNRGRNLMFNAGVAVGFGLTREQAVQAITLNAAKILGIDNKTGSLEAGKDANIIVSDGDVLDAKSSNIGYAFIQGRQINLDNKQKQLYERYKTKYGISK</sequence>
<dbReference type="SUPFAM" id="SSF51338">
    <property type="entry name" value="Composite domain of metallo-dependent hydrolases"/>
    <property type="match status" value="1"/>
</dbReference>
<protein>
    <submittedName>
        <fullName evidence="3">Imidazolonepropionase</fullName>
    </submittedName>
</protein>
<dbReference type="InterPro" id="IPR006680">
    <property type="entry name" value="Amidohydro-rel"/>
</dbReference>
<dbReference type="Pfam" id="PF01979">
    <property type="entry name" value="Amidohydro_1"/>
    <property type="match status" value="1"/>
</dbReference>
<dbReference type="EMBL" id="FOXQ01000018">
    <property type="protein sequence ID" value="SFQ53306.1"/>
    <property type="molecule type" value="Genomic_DNA"/>
</dbReference>
<dbReference type="Proteomes" id="UP000199031">
    <property type="component" value="Unassembled WGS sequence"/>
</dbReference>
<keyword evidence="4" id="KW-1185">Reference proteome</keyword>
<dbReference type="SUPFAM" id="SSF51556">
    <property type="entry name" value="Metallo-dependent hydrolases"/>
    <property type="match status" value="1"/>
</dbReference>
<reference evidence="3 4" key="1">
    <citation type="submission" date="2016-10" db="EMBL/GenBank/DDBJ databases">
        <authorList>
            <person name="de Groot N.N."/>
        </authorList>
    </citation>
    <scope>NUCLEOTIDE SEQUENCE [LARGE SCALE GENOMIC DNA]</scope>
    <source>
        <strain evidence="3 4">DSM 28286</strain>
    </source>
</reference>
<gene>
    <name evidence="3" type="ORF">SAMN05444277_11831</name>
</gene>
<dbReference type="Gene3D" id="3.20.20.140">
    <property type="entry name" value="Metal-dependent hydrolases"/>
    <property type="match status" value="1"/>
</dbReference>
<keyword evidence="1" id="KW-0732">Signal</keyword>
<dbReference type="InterPro" id="IPR011059">
    <property type="entry name" value="Metal-dep_hydrolase_composite"/>
</dbReference>